<protein>
    <submittedName>
        <fullName evidence="1">Uncharacterized protein</fullName>
    </submittedName>
</protein>
<accession>A0ACB8A598</accession>
<proteinExistence type="predicted"/>
<dbReference type="Proteomes" id="UP000790377">
    <property type="component" value="Unassembled WGS sequence"/>
</dbReference>
<organism evidence="1 2">
    <name type="scientific">Hygrophoropsis aurantiaca</name>
    <dbReference type="NCBI Taxonomy" id="72124"/>
    <lineage>
        <taxon>Eukaryota</taxon>
        <taxon>Fungi</taxon>
        <taxon>Dikarya</taxon>
        <taxon>Basidiomycota</taxon>
        <taxon>Agaricomycotina</taxon>
        <taxon>Agaricomycetes</taxon>
        <taxon>Agaricomycetidae</taxon>
        <taxon>Boletales</taxon>
        <taxon>Coniophorineae</taxon>
        <taxon>Hygrophoropsidaceae</taxon>
        <taxon>Hygrophoropsis</taxon>
    </lineage>
</organism>
<reference evidence="1" key="1">
    <citation type="journal article" date="2021" name="New Phytol.">
        <title>Evolutionary innovations through gain and loss of genes in the ectomycorrhizal Boletales.</title>
        <authorList>
            <person name="Wu G."/>
            <person name="Miyauchi S."/>
            <person name="Morin E."/>
            <person name="Kuo A."/>
            <person name="Drula E."/>
            <person name="Varga T."/>
            <person name="Kohler A."/>
            <person name="Feng B."/>
            <person name="Cao Y."/>
            <person name="Lipzen A."/>
            <person name="Daum C."/>
            <person name="Hundley H."/>
            <person name="Pangilinan J."/>
            <person name="Johnson J."/>
            <person name="Barry K."/>
            <person name="LaButti K."/>
            <person name="Ng V."/>
            <person name="Ahrendt S."/>
            <person name="Min B."/>
            <person name="Choi I.G."/>
            <person name="Park H."/>
            <person name="Plett J.M."/>
            <person name="Magnuson J."/>
            <person name="Spatafora J.W."/>
            <person name="Nagy L.G."/>
            <person name="Henrissat B."/>
            <person name="Grigoriev I.V."/>
            <person name="Yang Z.L."/>
            <person name="Xu J."/>
            <person name="Martin F.M."/>
        </authorList>
    </citation>
    <scope>NUCLEOTIDE SEQUENCE</scope>
    <source>
        <strain evidence="1">ATCC 28755</strain>
    </source>
</reference>
<evidence type="ECO:0000313" key="2">
    <source>
        <dbReference type="Proteomes" id="UP000790377"/>
    </source>
</evidence>
<gene>
    <name evidence="1" type="ORF">BJ138DRAFT_1091733</name>
</gene>
<name>A0ACB8A598_9AGAM</name>
<evidence type="ECO:0000313" key="1">
    <source>
        <dbReference type="EMBL" id="KAH7908197.1"/>
    </source>
</evidence>
<dbReference type="EMBL" id="MU267839">
    <property type="protein sequence ID" value="KAH7908197.1"/>
    <property type="molecule type" value="Genomic_DNA"/>
</dbReference>
<keyword evidence="2" id="KW-1185">Reference proteome</keyword>
<comment type="caution">
    <text evidence="1">The sequence shown here is derived from an EMBL/GenBank/DDBJ whole genome shotgun (WGS) entry which is preliminary data.</text>
</comment>
<sequence>MSRSTLSLSAALLAFAATVANAQPDPADPTPLVDKHYAYPSGIPYQVDYNTAAIRGPQIGYNICNGTTQNQDSLCQTSMVNHIDDFCLWAPPKPNSTIGDTEGEEVAWCTKQHGTRLIPDGALTGVQYIKTPNYIQIVGFIDQTKINMAAGDYGGELDPHGADLRGNPLGGLMYSNAFPSNNGNNASYQQVIDWTNFMGGDGFCIKVCDPAGTNQQALCQNIYDRLGCAYNAPNNAQNNVFEVCEGDDMTPVGVYTSNGVTMTYTQPPESAGAITSVPYTAVVPSSSNCVTYQSAELFSGLPAPTGASGSASAGATGSAKPSTSGTKSGGASSPTGSSNGAQAMGVSAVSGLVGVVFAMAFLS</sequence>